<evidence type="ECO:0000313" key="1">
    <source>
        <dbReference type="EMBL" id="MBF0966636.1"/>
    </source>
</evidence>
<accession>A0A929RQ67</accession>
<dbReference type="SFLD" id="SFLDS00003">
    <property type="entry name" value="Haloacid_Dehalogenase"/>
    <property type="match status" value="1"/>
</dbReference>
<dbReference type="CDD" id="cd02603">
    <property type="entry name" value="HAD_sEH-N_like"/>
    <property type="match status" value="1"/>
</dbReference>
<reference evidence="1" key="1">
    <citation type="submission" date="2020-04" db="EMBL/GenBank/DDBJ databases">
        <title>Deep metagenomics examines the oral microbiome during advanced dental caries in children, revealing novel taxa and co-occurrences with host molecules.</title>
        <authorList>
            <person name="Baker J.L."/>
            <person name="Morton J.T."/>
            <person name="Dinis M."/>
            <person name="Alvarez R."/>
            <person name="Tran N.C."/>
            <person name="Knight R."/>
            <person name="Edlund A."/>
        </authorList>
    </citation>
    <scope>NUCLEOTIDE SEQUENCE</scope>
    <source>
        <strain evidence="1">JCVI_30_bin.13</strain>
    </source>
</reference>
<dbReference type="NCBIfam" id="TIGR01549">
    <property type="entry name" value="HAD-SF-IA-v1"/>
    <property type="match status" value="1"/>
</dbReference>
<name>A0A929RQ67_9ACTO</name>
<sequence>MNAQGSSRTVLFDVGGVLVDSHPDPAVIARMFGDESRGLTTLVDQAMWTHRADYDAGLPDRVFWDRIAGDCGQPEPSRELLKELVALDSSRMANANEHTLTLVRLLRHQGVRVGILSNAPYPIAKAIRRSKWGSLFDFFAFSCDYGICKPARGIYRDVLQRLGVPVTDVAFIDDRRDNVRAAELLGVKGILWTGADEAEARLKDFGFLF</sequence>
<evidence type="ECO:0000313" key="2">
    <source>
        <dbReference type="Proteomes" id="UP000759246"/>
    </source>
</evidence>
<organism evidence="1 2">
    <name type="scientific">Actinomyces bouchesdurhonensis</name>
    <dbReference type="NCBI Taxonomy" id="1852361"/>
    <lineage>
        <taxon>Bacteria</taxon>
        <taxon>Bacillati</taxon>
        <taxon>Actinomycetota</taxon>
        <taxon>Actinomycetes</taxon>
        <taxon>Actinomycetales</taxon>
        <taxon>Actinomycetaceae</taxon>
        <taxon>Actinomyces</taxon>
    </lineage>
</organism>
<dbReference type="Pfam" id="PF00702">
    <property type="entry name" value="Hydrolase"/>
    <property type="match status" value="1"/>
</dbReference>
<gene>
    <name evidence="1" type="ORF">HXK09_05695</name>
</gene>
<dbReference type="PANTHER" id="PTHR43611:SF3">
    <property type="entry name" value="FLAVIN MONONUCLEOTIDE HYDROLASE 1, CHLOROPLATIC"/>
    <property type="match status" value="1"/>
</dbReference>
<dbReference type="PRINTS" id="PR00413">
    <property type="entry name" value="HADHALOGNASE"/>
</dbReference>
<protein>
    <submittedName>
        <fullName evidence="1">HAD family phosphatase</fullName>
    </submittedName>
</protein>
<dbReference type="Proteomes" id="UP000759246">
    <property type="component" value="Unassembled WGS sequence"/>
</dbReference>
<dbReference type="EMBL" id="JABZGF010000161">
    <property type="protein sequence ID" value="MBF0966636.1"/>
    <property type="molecule type" value="Genomic_DNA"/>
</dbReference>
<dbReference type="PANTHER" id="PTHR43611">
    <property type="entry name" value="ALPHA-D-GLUCOSE 1-PHOSPHATE PHOSPHATASE"/>
    <property type="match status" value="1"/>
</dbReference>
<dbReference type="InterPro" id="IPR023214">
    <property type="entry name" value="HAD_sf"/>
</dbReference>
<dbReference type="SFLD" id="SFLDG01129">
    <property type="entry name" value="C1.5:_HAD__Beta-PGM__Phosphata"/>
    <property type="match status" value="1"/>
</dbReference>
<dbReference type="SUPFAM" id="SSF56784">
    <property type="entry name" value="HAD-like"/>
    <property type="match status" value="1"/>
</dbReference>
<proteinExistence type="predicted"/>
<dbReference type="RefSeq" id="WP_276741068.1">
    <property type="nucleotide sequence ID" value="NZ_CAJZKY010000098.1"/>
</dbReference>
<dbReference type="InterPro" id="IPR036412">
    <property type="entry name" value="HAD-like_sf"/>
</dbReference>
<dbReference type="InterPro" id="IPR006439">
    <property type="entry name" value="HAD-SF_hydro_IA"/>
</dbReference>
<comment type="caution">
    <text evidence="1">The sequence shown here is derived from an EMBL/GenBank/DDBJ whole genome shotgun (WGS) entry which is preliminary data.</text>
</comment>
<dbReference type="NCBIfam" id="TIGR01509">
    <property type="entry name" value="HAD-SF-IA-v3"/>
    <property type="match status" value="1"/>
</dbReference>
<dbReference type="AlphaFoldDB" id="A0A929RQ67"/>
<dbReference type="Gene3D" id="3.40.50.1000">
    <property type="entry name" value="HAD superfamily/HAD-like"/>
    <property type="match status" value="1"/>
</dbReference>